<dbReference type="InterPro" id="IPR029058">
    <property type="entry name" value="AB_hydrolase_fold"/>
</dbReference>
<organism evidence="3 4">
    <name type="scientific">Spirosoma endophyticum</name>
    <dbReference type="NCBI Taxonomy" id="662367"/>
    <lineage>
        <taxon>Bacteria</taxon>
        <taxon>Pseudomonadati</taxon>
        <taxon>Bacteroidota</taxon>
        <taxon>Cytophagia</taxon>
        <taxon>Cytophagales</taxon>
        <taxon>Cytophagaceae</taxon>
        <taxon>Spirosoma</taxon>
    </lineage>
</organism>
<dbReference type="Proteomes" id="UP000198598">
    <property type="component" value="Unassembled WGS sequence"/>
</dbReference>
<gene>
    <name evidence="3" type="ORF">SAMN05216167_13035</name>
</gene>
<feature type="domain" description="AB hydrolase-1" evidence="2">
    <location>
        <begin position="14"/>
        <end position="253"/>
    </location>
</feature>
<evidence type="ECO:0000256" key="1">
    <source>
        <dbReference type="SAM" id="Phobius"/>
    </source>
</evidence>
<dbReference type="AlphaFoldDB" id="A0A1I2G761"/>
<sequence>MSLNYVRRGSGKPLLLLHGLGSSLKAWDLILDELAAQRDVIALDLPGFGQSPALLGEVSIPTLADAVTDFLTQHQLLGIDAVGNSMGARLVLELARRGQVVGAAISLDPGGFWQGWQVAYFYQSVRLSAQLSSLIQPILPPLVSNPVSRTLLFAQFSAHPWTIPAGVALNEFREFLPTPSFTKLLDSLAHGPPQQGAPIGSIPNLVIGWGRQDRICPPSQAKRALALFPDAQLHWFSNCGHVPQLDAPAETVALILAVTEGRYEPQTPDSTSVKESEVTGNVFISVGVGMLLVGLFLTFGLKRKSHI</sequence>
<dbReference type="InterPro" id="IPR050266">
    <property type="entry name" value="AB_hydrolase_sf"/>
</dbReference>
<dbReference type="OrthoDB" id="9780932at2"/>
<dbReference type="Pfam" id="PF12697">
    <property type="entry name" value="Abhydrolase_6"/>
    <property type="match status" value="1"/>
</dbReference>
<evidence type="ECO:0000259" key="2">
    <source>
        <dbReference type="Pfam" id="PF12697"/>
    </source>
</evidence>
<evidence type="ECO:0000313" key="4">
    <source>
        <dbReference type="Proteomes" id="UP000198598"/>
    </source>
</evidence>
<dbReference type="GO" id="GO:0016020">
    <property type="term" value="C:membrane"/>
    <property type="evidence" value="ECO:0007669"/>
    <property type="project" value="TreeGrafter"/>
</dbReference>
<dbReference type="EMBL" id="FOLQ01000030">
    <property type="protein sequence ID" value="SFF13445.1"/>
    <property type="molecule type" value="Genomic_DNA"/>
</dbReference>
<dbReference type="GO" id="GO:0046464">
    <property type="term" value="P:acylglycerol catabolic process"/>
    <property type="evidence" value="ECO:0007669"/>
    <property type="project" value="TreeGrafter"/>
</dbReference>
<dbReference type="RefSeq" id="WP_093834198.1">
    <property type="nucleotide sequence ID" value="NZ_FOLQ01000030.1"/>
</dbReference>
<keyword evidence="1" id="KW-0812">Transmembrane</keyword>
<keyword evidence="1" id="KW-0472">Membrane</keyword>
<proteinExistence type="predicted"/>
<accession>A0A1I2G761</accession>
<protein>
    <submittedName>
        <fullName evidence="3">Pimeloyl-ACP methyl ester carboxylesterase</fullName>
    </submittedName>
</protein>
<name>A0A1I2G761_9BACT</name>
<evidence type="ECO:0000313" key="3">
    <source>
        <dbReference type="EMBL" id="SFF13445.1"/>
    </source>
</evidence>
<dbReference type="SUPFAM" id="SSF53474">
    <property type="entry name" value="alpha/beta-Hydrolases"/>
    <property type="match status" value="1"/>
</dbReference>
<dbReference type="Gene3D" id="3.40.50.1820">
    <property type="entry name" value="alpha/beta hydrolase"/>
    <property type="match status" value="1"/>
</dbReference>
<dbReference type="PANTHER" id="PTHR43798:SF5">
    <property type="entry name" value="MONOACYLGLYCEROL LIPASE ABHD6"/>
    <property type="match status" value="1"/>
</dbReference>
<keyword evidence="4" id="KW-1185">Reference proteome</keyword>
<dbReference type="InterPro" id="IPR000073">
    <property type="entry name" value="AB_hydrolase_1"/>
</dbReference>
<dbReference type="STRING" id="662367.SAMN05216167_13035"/>
<feature type="transmembrane region" description="Helical" evidence="1">
    <location>
        <begin position="282"/>
        <end position="301"/>
    </location>
</feature>
<dbReference type="PANTHER" id="PTHR43798">
    <property type="entry name" value="MONOACYLGLYCEROL LIPASE"/>
    <property type="match status" value="1"/>
</dbReference>
<dbReference type="PRINTS" id="PR00111">
    <property type="entry name" value="ABHYDROLASE"/>
</dbReference>
<reference evidence="3 4" key="1">
    <citation type="submission" date="2016-10" db="EMBL/GenBank/DDBJ databases">
        <authorList>
            <person name="de Groot N.N."/>
        </authorList>
    </citation>
    <scope>NUCLEOTIDE SEQUENCE [LARGE SCALE GENOMIC DNA]</scope>
    <source>
        <strain evidence="3 4">DSM 26130</strain>
    </source>
</reference>
<dbReference type="GO" id="GO:0047372">
    <property type="term" value="F:monoacylglycerol lipase activity"/>
    <property type="evidence" value="ECO:0007669"/>
    <property type="project" value="TreeGrafter"/>
</dbReference>
<keyword evidence="1" id="KW-1133">Transmembrane helix</keyword>